<dbReference type="RefSeq" id="WP_229316945.1">
    <property type="nucleotide sequence ID" value="NZ_AP025184.1"/>
</dbReference>
<organism evidence="1 2">
    <name type="scientific">Flavobacterium ammoniigenes</name>
    <dbReference type="NCBI Taxonomy" id="1751095"/>
    <lineage>
        <taxon>Bacteria</taxon>
        <taxon>Pseudomonadati</taxon>
        <taxon>Bacteroidota</taxon>
        <taxon>Flavobacteriia</taxon>
        <taxon>Flavobacteriales</taxon>
        <taxon>Flavobacteriaceae</taxon>
        <taxon>Flavobacterium</taxon>
    </lineage>
</organism>
<evidence type="ECO:0000313" key="2">
    <source>
        <dbReference type="Proteomes" id="UP001319867"/>
    </source>
</evidence>
<accession>A0ABN6L1M1</accession>
<proteinExistence type="predicted"/>
<evidence type="ECO:0000313" key="1">
    <source>
        <dbReference type="EMBL" id="BDB55550.1"/>
    </source>
</evidence>
<gene>
    <name evidence="1" type="ORF">GENT5_18550</name>
</gene>
<sequence length="84" mass="9539">MKKLIFSIAIISSLSSYSQSTTDKKKDSLPEDVAVFIDAQLTNSEVLKSIQPNDIESMNVIKKDTVVNSRKYRGQIFIKMKKKQ</sequence>
<protein>
    <submittedName>
        <fullName evidence="1">Uncharacterized protein</fullName>
    </submittedName>
</protein>
<reference evidence="1 2" key="1">
    <citation type="journal article" date="2022" name="Int. J. Syst. Evol. Microbiol.">
        <title>Flavobacterium ammonificans sp. nov. and Flavobacterium ammoniigenes sp. nov., ammonifying bacteria isolated from surface river water.</title>
        <authorList>
            <person name="Watanabe K."/>
            <person name="Kitamura T."/>
            <person name="Ogata Y."/>
            <person name="Shindo C."/>
            <person name="Suda W."/>
        </authorList>
    </citation>
    <scope>NUCLEOTIDE SEQUENCE [LARGE SCALE GENOMIC DNA]</scope>
    <source>
        <strain evidence="1 2">GENT5</strain>
    </source>
</reference>
<dbReference type="Proteomes" id="UP001319867">
    <property type="component" value="Chromosome"/>
</dbReference>
<keyword evidence="2" id="KW-1185">Reference proteome</keyword>
<name>A0ABN6L1M1_9FLAO</name>
<dbReference type="EMBL" id="AP025184">
    <property type="protein sequence ID" value="BDB55550.1"/>
    <property type="molecule type" value="Genomic_DNA"/>
</dbReference>
<reference evidence="1 2" key="2">
    <citation type="journal article" date="2022" name="Microorganisms">
        <title>Complete Genome Sequences of Two Flavobacterium ammonificans Strains and a Flavobacterium ammoniigenes Strain of Ammonifying Bacterioplankton Isolated from Surface River Water.</title>
        <authorList>
            <person name="Suda W."/>
            <person name="Ogata Y."/>
            <person name="Shindo C."/>
            <person name="Watanabe K."/>
        </authorList>
    </citation>
    <scope>NUCLEOTIDE SEQUENCE [LARGE SCALE GENOMIC DNA]</scope>
    <source>
        <strain evidence="1 2">GENT5</strain>
    </source>
</reference>